<evidence type="ECO:0000259" key="2">
    <source>
        <dbReference type="Pfam" id="PF09822"/>
    </source>
</evidence>
<feature type="transmembrane region" description="Helical" evidence="1">
    <location>
        <begin position="566"/>
        <end position="588"/>
    </location>
</feature>
<keyword evidence="1" id="KW-1133">Transmembrane helix</keyword>
<reference evidence="5" key="1">
    <citation type="journal article" date="2019" name="Int. J. Syst. Evol. Microbiol.">
        <title>The Global Catalogue of Microorganisms (GCM) 10K type strain sequencing project: providing services to taxonomists for standard genome sequencing and annotation.</title>
        <authorList>
            <consortium name="The Broad Institute Genomics Platform"/>
            <consortium name="The Broad Institute Genome Sequencing Center for Infectious Disease"/>
            <person name="Wu L."/>
            <person name="Ma J."/>
        </authorList>
    </citation>
    <scope>NUCLEOTIDE SEQUENCE [LARGE SCALE GENOMIC DNA]</scope>
    <source>
        <strain evidence="5">CGMCC 1.16306</strain>
    </source>
</reference>
<name>A0ABW2MUE3_9FLAO</name>
<feature type="domain" description="ABC-type uncharacterised transport system" evidence="2">
    <location>
        <begin position="223"/>
        <end position="530"/>
    </location>
</feature>
<feature type="domain" description="DUF7088" evidence="3">
    <location>
        <begin position="32"/>
        <end position="175"/>
    </location>
</feature>
<evidence type="ECO:0000313" key="4">
    <source>
        <dbReference type="EMBL" id="MFC7357385.1"/>
    </source>
</evidence>
<organism evidence="4 5">
    <name type="scientific">Jejudonia soesokkakensis</name>
    <dbReference type="NCBI Taxonomy" id="1323432"/>
    <lineage>
        <taxon>Bacteria</taxon>
        <taxon>Pseudomonadati</taxon>
        <taxon>Bacteroidota</taxon>
        <taxon>Flavobacteriia</taxon>
        <taxon>Flavobacteriales</taxon>
        <taxon>Flavobacteriaceae</taxon>
        <taxon>Jejudonia</taxon>
    </lineage>
</organism>
<comment type="caution">
    <text evidence="4">The sequence shown here is derived from an EMBL/GenBank/DDBJ whole genome shotgun (WGS) entry which is preliminary data.</text>
</comment>
<sequence>MSHIKTLFFVVIGLILLNVISAYVYERFDLTQDKRYTISEASINTLAAAKAPIYVDVFLEGDFPPEFKRLQEETRQLLDEFNDEYEELQYEFINGNQYMQEAEATFNAAAQRYNEGKKLFQSQQITEKEWQNIVEIYNREGRNFSFLNEGVKGAQVQVRENGKVSTAVIYPWAVAYYNDRSVVIPLLKNQLGATTQERVNSSLQNLEYAFTDGFNKLVNPKSKRVAILKGNGELEDRYLADFLKTLRDYYNLAPFTLDSVAANPKRTLEQLNTFDLVIAAKPTEAFTDAEKYVLDQYIMNGGASLWLMDATQQQRDSVSGRTYIFPKDINLGDQFFKYGVRINPNLIKDLYSAPIVLATGSENESQYNQYPWFLSPLSSSANNHPIVTNLEGVKFENVSGIDTLPNQVKKTVLLSSSPITKLVGLPYEVDFEKEIPKNLKIVNEGPNPEEYAAGEVPMAVLLEGKFPSFFANRVTPFQLSEAKKESIPTKMVVISDGDVIANQFDKNRPLELGFDKSVNVLYGNKEFLLNTVNYLLDDTGLINIRTKEIAVPFLDPEKSSEKRTQWQLLSIGLPLVILALFGIIFSYFRRKKYRGV</sequence>
<evidence type="ECO:0000256" key="1">
    <source>
        <dbReference type="SAM" id="Phobius"/>
    </source>
</evidence>
<evidence type="ECO:0000313" key="5">
    <source>
        <dbReference type="Proteomes" id="UP001596415"/>
    </source>
</evidence>
<dbReference type="NCBIfam" id="TIGR03521">
    <property type="entry name" value="GldG"/>
    <property type="match status" value="1"/>
</dbReference>
<protein>
    <submittedName>
        <fullName evidence="4">Gliding motility-associated ABC transporter substrate-binding protein GldG</fullName>
    </submittedName>
</protein>
<keyword evidence="1" id="KW-0812">Transmembrane</keyword>
<keyword evidence="1" id="KW-0472">Membrane</keyword>
<dbReference type="Pfam" id="PF23357">
    <property type="entry name" value="DUF7088"/>
    <property type="match status" value="1"/>
</dbReference>
<proteinExistence type="predicted"/>
<accession>A0ABW2MUE3</accession>
<dbReference type="InterPro" id="IPR019196">
    <property type="entry name" value="ABC_transp_unknown"/>
</dbReference>
<dbReference type="InterPro" id="IPR019863">
    <property type="entry name" value="Motility-assoc_ABC-rel_GldG"/>
</dbReference>
<dbReference type="InterPro" id="IPR055396">
    <property type="entry name" value="DUF7088"/>
</dbReference>
<keyword evidence="5" id="KW-1185">Reference proteome</keyword>
<dbReference type="EMBL" id="JBHTBN010000003">
    <property type="protein sequence ID" value="MFC7357385.1"/>
    <property type="molecule type" value="Genomic_DNA"/>
</dbReference>
<dbReference type="Proteomes" id="UP001596415">
    <property type="component" value="Unassembled WGS sequence"/>
</dbReference>
<evidence type="ECO:0000259" key="3">
    <source>
        <dbReference type="Pfam" id="PF23357"/>
    </source>
</evidence>
<dbReference type="Pfam" id="PF09822">
    <property type="entry name" value="ABC_transp_aux"/>
    <property type="match status" value="1"/>
</dbReference>
<gene>
    <name evidence="4" type="primary">gldG</name>
    <name evidence="4" type="ORF">ACFQO1_06785</name>
</gene>